<dbReference type="AlphaFoldDB" id="A0A8W8LT04"/>
<dbReference type="SUPFAM" id="SSF53067">
    <property type="entry name" value="Actin-like ATPase domain"/>
    <property type="match status" value="4"/>
</dbReference>
<dbReference type="CDD" id="cd10229">
    <property type="entry name" value="ASKHA_NBD_HSP70_HSPA12"/>
    <property type="match status" value="2"/>
</dbReference>
<name>A0A8W8LT04_MAGGI</name>
<evidence type="ECO:0008006" key="6">
    <source>
        <dbReference type="Google" id="ProtNLM"/>
    </source>
</evidence>
<organism evidence="4 5">
    <name type="scientific">Magallana gigas</name>
    <name type="common">Pacific oyster</name>
    <name type="synonym">Crassostrea gigas</name>
    <dbReference type="NCBI Taxonomy" id="29159"/>
    <lineage>
        <taxon>Eukaryota</taxon>
        <taxon>Metazoa</taxon>
        <taxon>Spiralia</taxon>
        <taxon>Lophotrochozoa</taxon>
        <taxon>Mollusca</taxon>
        <taxon>Bivalvia</taxon>
        <taxon>Autobranchia</taxon>
        <taxon>Pteriomorphia</taxon>
        <taxon>Ostreida</taxon>
        <taxon>Ostreoidea</taxon>
        <taxon>Ostreidae</taxon>
        <taxon>Magallana</taxon>
    </lineage>
</organism>
<keyword evidence="5" id="KW-1185">Reference proteome</keyword>
<evidence type="ECO:0000256" key="2">
    <source>
        <dbReference type="ARBA" id="ARBA00022741"/>
    </source>
</evidence>
<dbReference type="Proteomes" id="UP000005408">
    <property type="component" value="Unassembled WGS sequence"/>
</dbReference>
<reference evidence="4" key="1">
    <citation type="submission" date="2022-08" db="UniProtKB">
        <authorList>
            <consortium name="EnsemblMetazoa"/>
        </authorList>
    </citation>
    <scope>IDENTIFICATION</scope>
    <source>
        <strain evidence="4">05x7-T-G4-1.051#20</strain>
    </source>
</reference>
<comment type="similarity">
    <text evidence="1">Belongs to the heat shock protein 70 family.</text>
</comment>
<dbReference type="PANTHER" id="PTHR14187:SF5">
    <property type="entry name" value="HEAT SHOCK 70 KDA PROTEIN 12A"/>
    <property type="match status" value="1"/>
</dbReference>
<evidence type="ECO:0000256" key="3">
    <source>
        <dbReference type="ARBA" id="ARBA00022840"/>
    </source>
</evidence>
<dbReference type="InterPro" id="IPR043129">
    <property type="entry name" value="ATPase_NBD"/>
</dbReference>
<sequence length="1197" mass="135620">MSDEPAGIWIPPCSQPTEEHTDITALPDEILLVAALDFGTTYSGIAWSFTREFEKYPLRINSLMWSPIVGPSQATFKTPTVLLLKSNKEVVAFGYAAEEQYGELADDNAHHGYYFYRNFKMLLYENETLRNDTVLVDDEGHAMQAKDIFGHSIRYMKKRLLDDLQARGNMIRDENIMWVVTIPAIWNDGAKQFMREAAIMAGIPVKQFRLALEPEAASIYAKEVLIERTRGNIHQQMPSFEQGTKYIVLDLGGGTVDISLKEIAEGNNIKEIHHATGGPWGGLTVNKEFMAFLESLIGKDVLEELKKNHKSAWLDLERDVEAKKRNISGDKDGRILIQIPAELLEIFENKKNKKLINAIAFETKYAGKIDIKRNCLRVDKSIVETFFKTCLDNIVNHTRSLLGKPEAAGLKYMVLVGGFAESEYIRQELPKAFGQKLQVFIPDEPWLAVMRGAVLFGQNPTVIQTRISKFTYGTNVIRYFMTDFDDPQHKIEEDGQPYCKNVFNKLAEIGQSFELGETVFTEVFAHRADMRKMKVRLFKSTEKDPRYVTDKSCTQIGQMVVDMPGFGMERMVTVSLCFGKEEITCSGSNESQESVHKIISKWSGMACASSVLGSFSNLQTEGIQLVVALDVGTTHAGIAWSLCSDFEKYPLRITSLQWPTNVGAAQTAYKTPSVLLVKSNGEFVAFGYDAEEKYSELANDDAHYGYYFFKDFKMALYENEKLRSDHLFVDAEGHAMKTKDIFGHIIRYMKQRLLDDLKTRGNTVKEDNILWVVTVPAIWNDGAKQFMREAALAAGISEKRLRLALEPEAASIYTREILLERSSTDDQEESLVFKQGMKYIVIDLGGGTIDFTLKEVVDDNTIKDFHQATGGPWGGRTVNRMILDFLEDLLGKDVLEELKTNHKSSWLELEREVELKKKNAKGDKDGRILIQMPGELLDVFEKKTGKKLINSTAFESKYAGKIDIKGKKLRIDKCIVESCFKKCLEDIIQHTKGILEKPEAKGTQYIILVGGFAESEYMKTEMPKAFEDFKVFIPDEPWLAVMRGAVMFGQRPSVVESRIARYTYGIATIRFFLKDFDNPKHRIYEDNVPYCRNVFDKLAEVGQSFRLGETVTTEVFAHKEFMSKMKVKVFRSTEKDPRYVTDESCTAIGEMLVAMPGYGRDRKVTVSLCFGEEEITCSGINESNESVHVKLNLLADN</sequence>
<keyword evidence="3" id="KW-0067">ATP-binding</keyword>
<accession>A0A8W8LT04</accession>
<evidence type="ECO:0000313" key="5">
    <source>
        <dbReference type="Proteomes" id="UP000005408"/>
    </source>
</evidence>
<dbReference type="InterPro" id="IPR013126">
    <property type="entry name" value="Hsp_70_fam"/>
</dbReference>
<keyword evidence="2" id="KW-0547">Nucleotide-binding</keyword>
<evidence type="ECO:0000313" key="4">
    <source>
        <dbReference type="EnsemblMetazoa" id="G29871.10:cds"/>
    </source>
</evidence>
<evidence type="ECO:0000256" key="1">
    <source>
        <dbReference type="ARBA" id="ARBA00007381"/>
    </source>
</evidence>
<dbReference type="EnsemblMetazoa" id="G29871.10">
    <property type="protein sequence ID" value="G29871.10:cds"/>
    <property type="gene ID" value="G29871"/>
</dbReference>
<dbReference type="PANTHER" id="PTHR14187">
    <property type="entry name" value="ALPHA KINASE/ELONGATION FACTOR 2 KINASE"/>
    <property type="match status" value="1"/>
</dbReference>
<dbReference type="GO" id="GO:0140662">
    <property type="term" value="F:ATP-dependent protein folding chaperone"/>
    <property type="evidence" value="ECO:0007669"/>
    <property type="project" value="InterPro"/>
</dbReference>
<dbReference type="GO" id="GO:0005524">
    <property type="term" value="F:ATP binding"/>
    <property type="evidence" value="ECO:0007669"/>
    <property type="project" value="UniProtKB-KW"/>
</dbReference>
<dbReference type="Pfam" id="PF00012">
    <property type="entry name" value="HSP70"/>
    <property type="match status" value="2"/>
</dbReference>
<proteinExistence type="inferred from homology"/>
<dbReference type="Gene3D" id="3.30.420.40">
    <property type="match status" value="2"/>
</dbReference>
<protein>
    <recommendedName>
        <fullName evidence="6">Heat shock 70 kDa protein 12B</fullName>
    </recommendedName>
</protein>